<dbReference type="RefSeq" id="WP_040272094.1">
    <property type="nucleotide sequence ID" value="NZ_JAPWIU010000073.1"/>
</dbReference>
<sequence length="87" mass="9971">MQTITIGKSEYILTIENMTNSDGEPYEYISLTGKRGAEYHVTDLDCLKKNGLYRAYSFGSFRDIISPKTGRPAILHRDADNFFTWVK</sequence>
<dbReference type="Proteomes" id="UP000042997">
    <property type="component" value="Unassembled WGS sequence"/>
</dbReference>
<name>A0A098BJZ6_9NOCA</name>
<organism evidence="1 2">
    <name type="scientific">Rhodococcus ruber</name>
    <dbReference type="NCBI Taxonomy" id="1830"/>
    <lineage>
        <taxon>Bacteria</taxon>
        <taxon>Bacillati</taxon>
        <taxon>Actinomycetota</taxon>
        <taxon>Actinomycetes</taxon>
        <taxon>Mycobacteriales</taxon>
        <taxon>Nocardiaceae</taxon>
        <taxon>Rhodococcus</taxon>
    </lineage>
</organism>
<gene>
    <name evidence="1" type="ORF">RHRU231_450185</name>
</gene>
<proteinExistence type="predicted"/>
<reference evidence="1 2" key="1">
    <citation type="journal article" date="2014" name="Genome Announc.">
        <title>Draft Genome Sequence of Propane- and Butane-Oxidizing Actinobacterium Rhodococcus ruber IEGM 231.</title>
        <authorList>
            <person name="Ivshina I.B."/>
            <person name="Kuyukina M.S."/>
            <person name="Krivoruchko A.V."/>
            <person name="Barbe V."/>
            <person name="Fischer C."/>
        </authorList>
    </citation>
    <scope>NUCLEOTIDE SEQUENCE [LARGE SCALE GENOMIC DNA]</scope>
</reference>
<dbReference type="EMBL" id="CCSD01000056">
    <property type="protein sequence ID" value="CDZ89018.1"/>
    <property type="molecule type" value="Genomic_DNA"/>
</dbReference>
<accession>A0A098BJZ6</accession>
<evidence type="ECO:0000313" key="1">
    <source>
        <dbReference type="EMBL" id="CDZ89018.1"/>
    </source>
</evidence>
<dbReference type="AlphaFoldDB" id="A0A098BJZ6"/>
<evidence type="ECO:0000313" key="2">
    <source>
        <dbReference type="Proteomes" id="UP000042997"/>
    </source>
</evidence>
<protein>
    <submittedName>
        <fullName evidence="1">Uncharacterized protein</fullName>
    </submittedName>
</protein>